<sequence length="535" mass="60297">MSYTVVWFKRDLRVQDHAPLHHAAGRGPVLALYVLEPSLWAQPDAALQHLNFLRETLRDLALQLRPLGATLQLAVGEVPEVLARLHASQPFARLMSHEETGNGHTFERDKAVARWCAQAGVQWQEWPQHGVVRRLPSRKVWTARWKALMHAAPWPTPQPGEIQGLTLPWGGERWPDAQPLGLSGPGLETPEPAQRQKGGRTLALQVLHDFLEQRSRSYRGGISSPLSAPTACSRLSPHLALGSLGMRELVQATTAHLQRLREQADPDSAWQRKGLSAFLSRLHWHCHFIQKLEDEPALEFFNVHRGYDGLREDSFNPAHFDALTAGRTGWPMVDACVAQLRATGWINFRMRAMLVSVAAYALWLHWRPVGLWLARQFLDYEPGIHWSQMQMQSGTTGINTTRVYNPVKQAQDHDPDGHFVRRWLPALRRVPDAWLNQPWLMPPDVRARCGVAVRPDGDWVDSIPQPQVDLASATREAKARLYERRGQPEVREAKAAIVEKHGSRLIRPRAKRSAASSRAAAKSSPPTQQQLDLGI</sequence>
<protein>
    <submittedName>
        <fullName evidence="1">FAD-binding domain-containing protein</fullName>
    </submittedName>
</protein>
<comment type="caution">
    <text evidence="1">The sequence shown here is derived from an EMBL/GenBank/DDBJ whole genome shotgun (WGS) entry which is preliminary data.</text>
</comment>
<dbReference type="Proteomes" id="UP001364695">
    <property type="component" value="Unassembled WGS sequence"/>
</dbReference>
<keyword evidence="2" id="KW-1185">Reference proteome</keyword>
<accession>A0ACC6NYH7</accession>
<reference evidence="1" key="1">
    <citation type="submission" date="2023-10" db="EMBL/GenBank/DDBJ databases">
        <title>Amphibacter perezi, gen. nov., sp. nov. a novel taxa of the family Comamonadaceae, class Betaproteobacteria isolated from the skin microbiota of Pelophylax perezi from different populations.</title>
        <authorList>
            <person name="Costa S."/>
            <person name="Proenca D.N."/>
            <person name="Lopes I."/>
            <person name="Morais P.V."/>
        </authorList>
    </citation>
    <scope>NUCLEOTIDE SEQUENCE</scope>
    <source>
        <strain evidence="1">SL12-8</strain>
    </source>
</reference>
<evidence type="ECO:0000313" key="2">
    <source>
        <dbReference type="Proteomes" id="UP001364695"/>
    </source>
</evidence>
<name>A0ACC6NYH7_9BURK</name>
<proteinExistence type="predicted"/>
<organism evidence="1 2">
    <name type="scientific">Amphibiibacter pelophylacis</name>
    <dbReference type="NCBI Taxonomy" id="1799477"/>
    <lineage>
        <taxon>Bacteria</taxon>
        <taxon>Pseudomonadati</taxon>
        <taxon>Pseudomonadota</taxon>
        <taxon>Betaproteobacteria</taxon>
        <taxon>Burkholderiales</taxon>
        <taxon>Sphaerotilaceae</taxon>
        <taxon>Amphibiibacter</taxon>
    </lineage>
</organism>
<dbReference type="EMBL" id="JAWDIE010000001">
    <property type="protein sequence ID" value="MEJ7137028.1"/>
    <property type="molecule type" value="Genomic_DNA"/>
</dbReference>
<evidence type="ECO:0000313" key="1">
    <source>
        <dbReference type="EMBL" id="MEJ7137028.1"/>
    </source>
</evidence>
<gene>
    <name evidence="1" type="ORF">RV045_01105</name>
</gene>